<protein>
    <submittedName>
        <fullName evidence="3">SRPBCC family protein</fullName>
    </submittedName>
</protein>
<gene>
    <name evidence="3" type="ORF">GCM10010470_11010</name>
</gene>
<comment type="caution">
    <text evidence="3">The sequence shown here is derived from an EMBL/GenBank/DDBJ whole genome shotgun (WGS) entry which is preliminary data.</text>
</comment>
<evidence type="ECO:0000313" key="4">
    <source>
        <dbReference type="Proteomes" id="UP001500979"/>
    </source>
</evidence>
<comment type="similarity">
    <text evidence="1">Belongs to the AHA1 family.</text>
</comment>
<dbReference type="Proteomes" id="UP001500979">
    <property type="component" value="Unassembled WGS sequence"/>
</dbReference>
<dbReference type="SUPFAM" id="SSF55961">
    <property type="entry name" value="Bet v1-like"/>
    <property type="match status" value="1"/>
</dbReference>
<name>A0ABN3V5G7_9PSEU</name>
<evidence type="ECO:0000256" key="1">
    <source>
        <dbReference type="ARBA" id="ARBA00006817"/>
    </source>
</evidence>
<dbReference type="InterPro" id="IPR023393">
    <property type="entry name" value="START-like_dom_sf"/>
</dbReference>
<organism evidence="3 4">
    <name type="scientific">Saccharopolyspora taberi</name>
    <dbReference type="NCBI Taxonomy" id="60895"/>
    <lineage>
        <taxon>Bacteria</taxon>
        <taxon>Bacillati</taxon>
        <taxon>Actinomycetota</taxon>
        <taxon>Actinomycetes</taxon>
        <taxon>Pseudonocardiales</taxon>
        <taxon>Pseudonocardiaceae</taxon>
        <taxon>Saccharopolyspora</taxon>
    </lineage>
</organism>
<proteinExistence type="inferred from homology"/>
<dbReference type="Gene3D" id="3.30.530.20">
    <property type="match status" value="1"/>
</dbReference>
<evidence type="ECO:0000259" key="2">
    <source>
        <dbReference type="Pfam" id="PF08327"/>
    </source>
</evidence>
<dbReference type="InterPro" id="IPR013538">
    <property type="entry name" value="ASHA1/2-like_C"/>
</dbReference>
<dbReference type="EMBL" id="BAAAUX010000005">
    <property type="protein sequence ID" value="GAA2779186.1"/>
    <property type="molecule type" value="Genomic_DNA"/>
</dbReference>
<dbReference type="RefSeq" id="WP_344678294.1">
    <property type="nucleotide sequence ID" value="NZ_BAAAUX010000005.1"/>
</dbReference>
<accession>A0ABN3V5G7</accession>
<dbReference type="Pfam" id="PF08327">
    <property type="entry name" value="AHSA1"/>
    <property type="match status" value="1"/>
</dbReference>
<feature type="domain" description="Activator of Hsp90 ATPase homologue 1/2-like C-terminal" evidence="2">
    <location>
        <begin position="13"/>
        <end position="139"/>
    </location>
</feature>
<sequence length="150" mass="17077">MVADRVEREIVIAAPVERVWAALLEPGFWLGEADAERVLVREGARLVSEHHEYGSFPQRIERVEPQRHLAYRWANAFPGAEPVAGNSTRVELSLTPEGTSTRLRLVESGFAALDLPEQGRRQAWDDNTEAWAMVLDDLRRHVQRPTSWEP</sequence>
<keyword evidence="4" id="KW-1185">Reference proteome</keyword>
<evidence type="ECO:0000313" key="3">
    <source>
        <dbReference type="EMBL" id="GAA2779186.1"/>
    </source>
</evidence>
<reference evidence="3 4" key="1">
    <citation type="journal article" date="2019" name="Int. J. Syst. Evol. Microbiol.">
        <title>The Global Catalogue of Microorganisms (GCM) 10K type strain sequencing project: providing services to taxonomists for standard genome sequencing and annotation.</title>
        <authorList>
            <consortium name="The Broad Institute Genomics Platform"/>
            <consortium name="The Broad Institute Genome Sequencing Center for Infectious Disease"/>
            <person name="Wu L."/>
            <person name="Ma J."/>
        </authorList>
    </citation>
    <scope>NUCLEOTIDE SEQUENCE [LARGE SCALE GENOMIC DNA]</scope>
    <source>
        <strain evidence="3 4">JCM 9383</strain>
    </source>
</reference>